<dbReference type="Proteomes" id="UP001060085">
    <property type="component" value="Linkage Group LG07"/>
</dbReference>
<sequence length="111" mass="12312">MPNRSGTVGRLPPVVVSAAAVATVLRSTAPLLLVARCLELTATRAACCCLRCCSRWIDFPKCRSSQQWYQSPKRLQLSSALVDRRPELSGNSRFQHSRFTEFMDLAQGSIL</sequence>
<proteinExistence type="predicted"/>
<accession>A0ACC0A0F7</accession>
<protein>
    <submittedName>
        <fullName evidence="1">Uncharacterized protein</fullName>
    </submittedName>
</protein>
<keyword evidence="2" id="KW-1185">Reference proteome</keyword>
<reference evidence="2" key="1">
    <citation type="journal article" date="2023" name="Nat. Plants">
        <title>Single-cell RNA sequencing provides a high-resolution roadmap for understanding the multicellular compartmentation of specialized metabolism.</title>
        <authorList>
            <person name="Sun S."/>
            <person name="Shen X."/>
            <person name="Li Y."/>
            <person name="Li Y."/>
            <person name="Wang S."/>
            <person name="Li R."/>
            <person name="Zhang H."/>
            <person name="Shen G."/>
            <person name="Guo B."/>
            <person name="Wei J."/>
            <person name="Xu J."/>
            <person name="St-Pierre B."/>
            <person name="Chen S."/>
            <person name="Sun C."/>
        </authorList>
    </citation>
    <scope>NUCLEOTIDE SEQUENCE [LARGE SCALE GENOMIC DNA]</scope>
</reference>
<evidence type="ECO:0000313" key="1">
    <source>
        <dbReference type="EMBL" id="KAI5653720.1"/>
    </source>
</evidence>
<gene>
    <name evidence="1" type="ORF">M9H77_30907</name>
</gene>
<name>A0ACC0A0F7_CATRO</name>
<organism evidence="1 2">
    <name type="scientific">Catharanthus roseus</name>
    <name type="common">Madagascar periwinkle</name>
    <name type="synonym">Vinca rosea</name>
    <dbReference type="NCBI Taxonomy" id="4058"/>
    <lineage>
        <taxon>Eukaryota</taxon>
        <taxon>Viridiplantae</taxon>
        <taxon>Streptophyta</taxon>
        <taxon>Embryophyta</taxon>
        <taxon>Tracheophyta</taxon>
        <taxon>Spermatophyta</taxon>
        <taxon>Magnoliopsida</taxon>
        <taxon>eudicotyledons</taxon>
        <taxon>Gunneridae</taxon>
        <taxon>Pentapetalae</taxon>
        <taxon>asterids</taxon>
        <taxon>lamiids</taxon>
        <taxon>Gentianales</taxon>
        <taxon>Apocynaceae</taxon>
        <taxon>Rauvolfioideae</taxon>
        <taxon>Vinceae</taxon>
        <taxon>Catharanthinae</taxon>
        <taxon>Catharanthus</taxon>
    </lineage>
</organism>
<evidence type="ECO:0000313" key="2">
    <source>
        <dbReference type="Proteomes" id="UP001060085"/>
    </source>
</evidence>
<dbReference type="EMBL" id="CM044707">
    <property type="protein sequence ID" value="KAI5653720.1"/>
    <property type="molecule type" value="Genomic_DNA"/>
</dbReference>
<comment type="caution">
    <text evidence="1">The sequence shown here is derived from an EMBL/GenBank/DDBJ whole genome shotgun (WGS) entry which is preliminary data.</text>
</comment>